<keyword evidence="2" id="KW-1185">Reference proteome</keyword>
<sequence>MTSAERFLVLTTASWLITRRLRRTSDYLGYRCRNRLHECPDSKIFADFCDFVKDRDVQGCLGRSSFCSHNEITWAKTAACGTATNDTGLWTSDPWPANEVLKLSVERASSNCTTRFFHCGQSSRTDSSVDSYCTMLQERKDCLVSASDNTTTSHPLYCSQSEWQLMSDAACTRSVVNWQDDEWPVTTALQLTATLASPDCQRRFESCRAESASGSISSYCQLVKEKKSCIVGGNSTCSEDDWSNFKDSACNGHSGPASLSIVTLALLLMLSAFVLNFV</sequence>
<dbReference type="GeneID" id="101854135"/>
<dbReference type="RefSeq" id="XP_005090496.2">
    <property type="nucleotide sequence ID" value="XM_005090439.2"/>
</dbReference>
<accession>A0ABM0JCF6</accession>
<gene>
    <name evidence="3" type="primary">LOC101854135</name>
</gene>
<name>A0ABM0JCF6_APLCA</name>
<organism evidence="2 3">
    <name type="scientific">Aplysia californica</name>
    <name type="common">California sea hare</name>
    <dbReference type="NCBI Taxonomy" id="6500"/>
    <lineage>
        <taxon>Eukaryota</taxon>
        <taxon>Metazoa</taxon>
        <taxon>Spiralia</taxon>
        <taxon>Lophotrochozoa</taxon>
        <taxon>Mollusca</taxon>
        <taxon>Gastropoda</taxon>
        <taxon>Heterobranchia</taxon>
        <taxon>Euthyneura</taxon>
        <taxon>Tectipleura</taxon>
        <taxon>Aplysiida</taxon>
        <taxon>Aplysioidea</taxon>
        <taxon>Aplysiidae</taxon>
        <taxon>Aplysia</taxon>
    </lineage>
</organism>
<evidence type="ECO:0000313" key="3">
    <source>
        <dbReference type="RefSeq" id="XP_005090496.2"/>
    </source>
</evidence>
<reference evidence="3" key="1">
    <citation type="submission" date="2025-08" db="UniProtKB">
        <authorList>
            <consortium name="RefSeq"/>
        </authorList>
    </citation>
    <scope>IDENTIFICATION</scope>
</reference>
<protein>
    <submittedName>
        <fullName evidence="3">Uncharacterized protein LOC101854135</fullName>
    </submittedName>
</protein>
<keyword evidence="1" id="KW-0812">Transmembrane</keyword>
<proteinExistence type="predicted"/>
<dbReference type="Proteomes" id="UP000694888">
    <property type="component" value="Unplaced"/>
</dbReference>
<evidence type="ECO:0000313" key="2">
    <source>
        <dbReference type="Proteomes" id="UP000694888"/>
    </source>
</evidence>
<keyword evidence="1" id="KW-1133">Transmembrane helix</keyword>
<feature type="transmembrane region" description="Helical" evidence="1">
    <location>
        <begin position="257"/>
        <end position="277"/>
    </location>
</feature>
<keyword evidence="1" id="KW-0472">Membrane</keyword>
<evidence type="ECO:0000256" key="1">
    <source>
        <dbReference type="SAM" id="Phobius"/>
    </source>
</evidence>